<keyword evidence="1" id="KW-0472">Membrane</keyword>
<feature type="transmembrane region" description="Helical" evidence="1">
    <location>
        <begin position="76"/>
        <end position="99"/>
    </location>
</feature>
<dbReference type="RefSeq" id="WP_104434544.1">
    <property type="nucleotide sequence ID" value="NZ_PTJA01000001.1"/>
</dbReference>
<feature type="transmembrane region" description="Helical" evidence="1">
    <location>
        <begin position="48"/>
        <end position="64"/>
    </location>
</feature>
<keyword evidence="1" id="KW-1133">Transmembrane helix</keyword>
<evidence type="ECO:0000256" key="1">
    <source>
        <dbReference type="SAM" id="Phobius"/>
    </source>
</evidence>
<comment type="caution">
    <text evidence="2">The sequence shown here is derived from an EMBL/GenBank/DDBJ whole genome shotgun (WGS) entry which is preliminary data.</text>
</comment>
<dbReference type="AlphaFoldDB" id="A0A2S6HZK3"/>
<keyword evidence="3" id="KW-1185">Reference proteome</keyword>
<dbReference type="EMBL" id="PTJA01000001">
    <property type="protein sequence ID" value="PPK83595.1"/>
    <property type="molecule type" value="Genomic_DNA"/>
</dbReference>
<evidence type="ECO:0000313" key="2">
    <source>
        <dbReference type="EMBL" id="PPK83595.1"/>
    </source>
</evidence>
<name>A0A2S6HZK3_9FIRM</name>
<reference evidence="2 3" key="1">
    <citation type="submission" date="2018-02" db="EMBL/GenBank/DDBJ databases">
        <title>Genomic Encyclopedia of Archaeal and Bacterial Type Strains, Phase II (KMG-II): from individual species to whole genera.</title>
        <authorList>
            <person name="Goeker M."/>
        </authorList>
    </citation>
    <scope>NUCLEOTIDE SEQUENCE [LARGE SCALE GENOMIC DNA]</scope>
    <source>
        <strain evidence="2 3">DSM 3808</strain>
    </source>
</reference>
<protein>
    <submittedName>
        <fullName evidence="2">Uncharacterized protein</fullName>
    </submittedName>
</protein>
<feature type="transmembrane region" description="Helical" evidence="1">
    <location>
        <begin position="21"/>
        <end position="42"/>
    </location>
</feature>
<sequence length="131" mass="13995">MGENYNSNKGMLPQTPNTGSFLAFWSVLLGGLGLLTDCLPLFSIWNLPAGLIFGLTGIALAILSKKGKPFSHQAQLGLILSIISAVCGLLLALFIIFVYDVMDTNTPLGLYFRQVFEATTQALMPTGGVGR</sequence>
<organism evidence="2 3">
    <name type="scientific">Lacrimispora xylanisolvens</name>
    <dbReference type="NCBI Taxonomy" id="384636"/>
    <lineage>
        <taxon>Bacteria</taxon>
        <taxon>Bacillati</taxon>
        <taxon>Bacillota</taxon>
        <taxon>Clostridia</taxon>
        <taxon>Lachnospirales</taxon>
        <taxon>Lachnospiraceae</taxon>
        <taxon>Lacrimispora</taxon>
    </lineage>
</organism>
<gene>
    <name evidence="2" type="ORF">BXY41_101659</name>
</gene>
<proteinExistence type="predicted"/>
<dbReference type="Proteomes" id="UP000237749">
    <property type="component" value="Unassembled WGS sequence"/>
</dbReference>
<evidence type="ECO:0000313" key="3">
    <source>
        <dbReference type="Proteomes" id="UP000237749"/>
    </source>
</evidence>
<accession>A0A2S6HZK3</accession>
<keyword evidence="1" id="KW-0812">Transmembrane</keyword>